<evidence type="ECO:0000313" key="2">
    <source>
        <dbReference type="Proteomes" id="UP000054018"/>
    </source>
</evidence>
<dbReference type="EMBL" id="KN833752">
    <property type="protein sequence ID" value="KIK21419.1"/>
    <property type="molecule type" value="Genomic_DNA"/>
</dbReference>
<sequence>MVFRGGLPARNLSLKRGCTDTLFRPCFRMNRVWCSSDLWHSMVMLHLWGSAEATTLDQLSCPPY</sequence>
<reference evidence="1 2" key="1">
    <citation type="submission" date="2014-04" db="EMBL/GenBank/DDBJ databases">
        <authorList>
            <consortium name="DOE Joint Genome Institute"/>
            <person name="Kuo A."/>
            <person name="Kohler A."/>
            <person name="Costa M.D."/>
            <person name="Nagy L.G."/>
            <person name="Floudas D."/>
            <person name="Copeland A."/>
            <person name="Barry K.W."/>
            <person name="Cichocki N."/>
            <person name="Veneault-Fourrey C."/>
            <person name="LaButti K."/>
            <person name="Lindquist E.A."/>
            <person name="Lipzen A."/>
            <person name="Lundell T."/>
            <person name="Morin E."/>
            <person name="Murat C."/>
            <person name="Sun H."/>
            <person name="Tunlid A."/>
            <person name="Henrissat B."/>
            <person name="Grigoriev I.V."/>
            <person name="Hibbett D.S."/>
            <person name="Martin F."/>
            <person name="Nordberg H.P."/>
            <person name="Cantor M.N."/>
            <person name="Hua S.X."/>
        </authorList>
    </citation>
    <scope>NUCLEOTIDE SEQUENCE [LARGE SCALE GENOMIC DNA]</scope>
    <source>
        <strain evidence="1 2">441</strain>
    </source>
</reference>
<gene>
    <name evidence="1" type="ORF">PISMIDRAFT_681398</name>
</gene>
<organism evidence="1 2">
    <name type="scientific">Pisolithus microcarpus 441</name>
    <dbReference type="NCBI Taxonomy" id="765257"/>
    <lineage>
        <taxon>Eukaryota</taxon>
        <taxon>Fungi</taxon>
        <taxon>Dikarya</taxon>
        <taxon>Basidiomycota</taxon>
        <taxon>Agaricomycotina</taxon>
        <taxon>Agaricomycetes</taxon>
        <taxon>Agaricomycetidae</taxon>
        <taxon>Boletales</taxon>
        <taxon>Sclerodermatineae</taxon>
        <taxon>Pisolithaceae</taxon>
        <taxon>Pisolithus</taxon>
    </lineage>
</organism>
<name>A0A0C9Z5L5_9AGAM</name>
<dbReference type="Proteomes" id="UP000054018">
    <property type="component" value="Unassembled WGS sequence"/>
</dbReference>
<dbReference type="AlphaFoldDB" id="A0A0C9Z5L5"/>
<reference evidence="2" key="2">
    <citation type="submission" date="2015-01" db="EMBL/GenBank/DDBJ databases">
        <title>Evolutionary Origins and Diversification of the Mycorrhizal Mutualists.</title>
        <authorList>
            <consortium name="DOE Joint Genome Institute"/>
            <consortium name="Mycorrhizal Genomics Consortium"/>
            <person name="Kohler A."/>
            <person name="Kuo A."/>
            <person name="Nagy L.G."/>
            <person name="Floudas D."/>
            <person name="Copeland A."/>
            <person name="Barry K.W."/>
            <person name="Cichocki N."/>
            <person name="Veneault-Fourrey C."/>
            <person name="LaButti K."/>
            <person name="Lindquist E.A."/>
            <person name="Lipzen A."/>
            <person name="Lundell T."/>
            <person name="Morin E."/>
            <person name="Murat C."/>
            <person name="Riley R."/>
            <person name="Ohm R."/>
            <person name="Sun H."/>
            <person name="Tunlid A."/>
            <person name="Henrissat B."/>
            <person name="Grigoriev I.V."/>
            <person name="Hibbett D.S."/>
            <person name="Martin F."/>
        </authorList>
    </citation>
    <scope>NUCLEOTIDE SEQUENCE [LARGE SCALE GENOMIC DNA]</scope>
    <source>
        <strain evidence="2">441</strain>
    </source>
</reference>
<proteinExistence type="predicted"/>
<dbReference type="HOGENOM" id="CLU_2868565_0_0_1"/>
<evidence type="ECO:0000313" key="1">
    <source>
        <dbReference type="EMBL" id="KIK21419.1"/>
    </source>
</evidence>
<accession>A0A0C9Z5L5</accession>
<keyword evidence="2" id="KW-1185">Reference proteome</keyword>
<protein>
    <submittedName>
        <fullName evidence="1">Uncharacterized protein</fullName>
    </submittedName>
</protein>